<feature type="region of interest" description="Disordered" evidence="6">
    <location>
        <begin position="1"/>
        <end position="34"/>
    </location>
</feature>
<evidence type="ECO:0000256" key="5">
    <source>
        <dbReference type="ARBA" id="ARBA00023136"/>
    </source>
</evidence>
<dbReference type="PANTHER" id="PTHR10165">
    <property type="entry name" value="LIPID PHOSPHATE PHOSPHATASE"/>
    <property type="match status" value="1"/>
</dbReference>
<dbReference type="EMBL" id="MU865161">
    <property type="protein sequence ID" value="KAK4456830.1"/>
    <property type="molecule type" value="Genomic_DNA"/>
</dbReference>
<evidence type="ECO:0000259" key="8">
    <source>
        <dbReference type="SMART" id="SM00014"/>
    </source>
</evidence>
<dbReference type="PANTHER" id="PTHR10165:SF84">
    <property type="entry name" value="PHOSPHATIDIC ACID PHOSPHATASE BETA"/>
    <property type="match status" value="1"/>
</dbReference>
<feature type="transmembrane region" description="Helical" evidence="7">
    <location>
        <begin position="136"/>
        <end position="155"/>
    </location>
</feature>
<reference evidence="9" key="2">
    <citation type="submission" date="2023-06" db="EMBL/GenBank/DDBJ databases">
        <authorList>
            <consortium name="Lawrence Berkeley National Laboratory"/>
            <person name="Mondo S.J."/>
            <person name="Hensen N."/>
            <person name="Bonometti L."/>
            <person name="Westerberg I."/>
            <person name="Brannstrom I.O."/>
            <person name="Guillou S."/>
            <person name="Cros-Aarteil S."/>
            <person name="Calhoun S."/>
            <person name="Haridas S."/>
            <person name="Kuo A."/>
            <person name="Pangilinan J."/>
            <person name="Riley R."/>
            <person name="Labutti K."/>
            <person name="Andreopoulos B."/>
            <person name="Lipzen A."/>
            <person name="Chen C."/>
            <person name="Yanf M."/>
            <person name="Daum C."/>
            <person name="Ng V."/>
            <person name="Clum A."/>
            <person name="Steindorff A."/>
            <person name="Ohm R."/>
            <person name="Martin F."/>
            <person name="Silar P."/>
            <person name="Natvig D."/>
            <person name="Lalanne C."/>
            <person name="Gautier V."/>
            <person name="Ament-Velasquez S.L."/>
            <person name="Kruys A."/>
            <person name="Hutchinson M.I."/>
            <person name="Powell A.J."/>
            <person name="Barry K."/>
            <person name="Miller A.N."/>
            <person name="Grigoriev I.V."/>
            <person name="Debuchy R."/>
            <person name="Gladieux P."/>
            <person name="Thoren M.H."/>
            <person name="Johannesson H."/>
        </authorList>
    </citation>
    <scope>NUCLEOTIDE SEQUENCE</scope>
    <source>
        <strain evidence="9">PSN324</strain>
    </source>
</reference>
<dbReference type="InterPro" id="IPR043216">
    <property type="entry name" value="PAP-like"/>
</dbReference>
<dbReference type="GO" id="GO:0006644">
    <property type="term" value="P:phospholipid metabolic process"/>
    <property type="evidence" value="ECO:0007669"/>
    <property type="project" value="InterPro"/>
</dbReference>
<dbReference type="GO" id="GO:0008195">
    <property type="term" value="F:phosphatidate phosphatase activity"/>
    <property type="evidence" value="ECO:0007669"/>
    <property type="project" value="TreeGrafter"/>
</dbReference>
<evidence type="ECO:0000256" key="6">
    <source>
        <dbReference type="SAM" id="MobiDB-lite"/>
    </source>
</evidence>
<evidence type="ECO:0000256" key="1">
    <source>
        <dbReference type="ARBA" id="ARBA00004141"/>
    </source>
</evidence>
<feature type="region of interest" description="Disordered" evidence="6">
    <location>
        <begin position="345"/>
        <end position="367"/>
    </location>
</feature>
<organism evidence="9 10">
    <name type="scientific">Cladorrhinum samala</name>
    <dbReference type="NCBI Taxonomy" id="585594"/>
    <lineage>
        <taxon>Eukaryota</taxon>
        <taxon>Fungi</taxon>
        <taxon>Dikarya</taxon>
        <taxon>Ascomycota</taxon>
        <taxon>Pezizomycotina</taxon>
        <taxon>Sordariomycetes</taxon>
        <taxon>Sordariomycetidae</taxon>
        <taxon>Sordariales</taxon>
        <taxon>Podosporaceae</taxon>
        <taxon>Cladorrhinum</taxon>
    </lineage>
</organism>
<feature type="compositionally biased region" description="Basic and acidic residues" evidence="6">
    <location>
        <begin position="347"/>
        <end position="356"/>
    </location>
</feature>
<dbReference type="SUPFAM" id="SSF48317">
    <property type="entry name" value="Acid phosphatase/Vanadium-dependent haloperoxidase"/>
    <property type="match status" value="1"/>
</dbReference>
<keyword evidence="4 7" id="KW-1133">Transmembrane helix</keyword>
<dbReference type="Pfam" id="PF01569">
    <property type="entry name" value="PAP2"/>
    <property type="match status" value="1"/>
</dbReference>
<evidence type="ECO:0000313" key="9">
    <source>
        <dbReference type="EMBL" id="KAK4456830.1"/>
    </source>
</evidence>
<comment type="similarity">
    <text evidence="2">Belongs to the PA-phosphatase related phosphoesterase family.</text>
</comment>
<accession>A0AAV9HAK9</accession>
<dbReference type="GO" id="GO:0046839">
    <property type="term" value="P:phospholipid dephosphorylation"/>
    <property type="evidence" value="ECO:0007669"/>
    <property type="project" value="TreeGrafter"/>
</dbReference>
<dbReference type="SMART" id="SM00014">
    <property type="entry name" value="acidPPc"/>
    <property type="match status" value="1"/>
</dbReference>
<evidence type="ECO:0000256" key="7">
    <source>
        <dbReference type="SAM" id="Phobius"/>
    </source>
</evidence>
<evidence type="ECO:0000313" key="10">
    <source>
        <dbReference type="Proteomes" id="UP001321749"/>
    </source>
</evidence>
<proteinExistence type="inferred from homology"/>
<feature type="domain" description="Phosphatidic acid phosphatase type 2/haloperoxidase" evidence="8">
    <location>
        <begin position="139"/>
        <end position="294"/>
    </location>
</feature>
<dbReference type="Gene3D" id="1.20.144.10">
    <property type="entry name" value="Phosphatidic acid phosphatase type 2/haloperoxidase"/>
    <property type="match status" value="1"/>
</dbReference>
<dbReference type="InterPro" id="IPR036938">
    <property type="entry name" value="PAP2/HPO_sf"/>
</dbReference>
<evidence type="ECO:0000256" key="3">
    <source>
        <dbReference type="ARBA" id="ARBA00022692"/>
    </source>
</evidence>
<keyword evidence="10" id="KW-1185">Reference proteome</keyword>
<name>A0AAV9HAK9_9PEZI</name>
<gene>
    <name evidence="9" type="ORF">QBC42DRAFT_350974</name>
</gene>
<evidence type="ECO:0000256" key="4">
    <source>
        <dbReference type="ARBA" id="ARBA00022989"/>
    </source>
</evidence>
<keyword evidence="3 7" id="KW-0812">Transmembrane</keyword>
<feature type="transmembrane region" description="Helical" evidence="7">
    <location>
        <begin position="56"/>
        <end position="76"/>
    </location>
</feature>
<protein>
    <submittedName>
        <fullName evidence="9">Lipid phosphate phosphatase 1</fullName>
    </submittedName>
</protein>
<keyword evidence="5 7" id="KW-0472">Membrane</keyword>
<dbReference type="AlphaFoldDB" id="A0AAV9HAK9"/>
<sequence>MSLPFHDRRERRRESREAKLHGADSGRTSQSASGLPTMREAIDFVRYWIKVSWKDILAMAVFGATALAVFRAPVAATRNFPVTFTSSGDIVYPEFAYPDRGWIVAPALTGTIAAVIPLGIILLAQIRIRSFWDLNNAVFGLLYSLILSTLFQVILKQLIGGFRPYFLSVCRPDVSLARTNNATGLNGVGFQQIMYTSEICTNPDKDALKNAMTSFPSGHATSSFAGYIYLFLWMNAKLKVWSNFQASFYWLAALMAPLLGATLMAAALTVDQAHNWYDIVAGAAIGTATAFMSYRMCYAAVWDWRYNHVPLTRTKVFDYAAAEVRERATFVRKLGWGRRKRAAGRRWGREAGKKVDGSAGAGPGVGGGVGSVRSSATYARNGSAVSPHSRPVGQSVPGVNGNGTVMMHPPEVAAVRGPNGYPARGDDMV</sequence>
<feature type="transmembrane region" description="Helical" evidence="7">
    <location>
        <begin position="276"/>
        <end position="294"/>
    </location>
</feature>
<feature type="transmembrane region" description="Helical" evidence="7">
    <location>
        <begin position="248"/>
        <end position="270"/>
    </location>
</feature>
<feature type="transmembrane region" description="Helical" evidence="7">
    <location>
        <begin position="102"/>
        <end position="124"/>
    </location>
</feature>
<dbReference type="Proteomes" id="UP001321749">
    <property type="component" value="Unassembled WGS sequence"/>
</dbReference>
<evidence type="ECO:0000256" key="2">
    <source>
        <dbReference type="ARBA" id="ARBA00008816"/>
    </source>
</evidence>
<dbReference type="InterPro" id="IPR000326">
    <property type="entry name" value="PAP2/HPO"/>
</dbReference>
<feature type="region of interest" description="Disordered" evidence="6">
    <location>
        <begin position="379"/>
        <end position="403"/>
    </location>
</feature>
<feature type="transmembrane region" description="Helical" evidence="7">
    <location>
        <begin position="218"/>
        <end position="236"/>
    </location>
</feature>
<dbReference type="GO" id="GO:0016020">
    <property type="term" value="C:membrane"/>
    <property type="evidence" value="ECO:0007669"/>
    <property type="project" value="UniProtKB-SubCell"/>
</dbReference>
<feature type="compositionally biased region" description="Basic and acidic residues" evidence="6">
    <location>
        <begin position="1"/>
        <end position="24"/>
    </location>
</feature>
<reference evidence="9" key="1">
    <citation type="journal article" date="2023" name="Mol. Phylogenet. Evol.">
        <title>Genome-scale phylogeny and comparative genomics of the fungal order Sordariales.</title>
        <authorList>
            <person name="Hensen N."/>
            <person name="Bonometti L."/>
            <person name="Westerberg I."/>
            <person name="Brannstrom I.O."/>
            <person name="Guillou S."/>
            <person name="Cros-Aarteil S."/>
            <person name="Calhoun S."/>
            <person name="Haridas S."/>
            <person name="Kuo A."/>
            <person name="Mondo S."/>
            <person name="Pangilinan J."/>
            <person name="Riley R."/>
            <person name="LaButti K."/>
            <person name="Andreopoulos B."/>
            <person name="Lipzen A."/>
            <person name="Chen C."/>
            <person name="Yan M."/>
            <person name="Daum C."/>
            <person name="Ng V."/>
            <person name="Clum A."/>
            <person name="Steindorff A."/>
            <person name="Ohm R.A."/>
            <person name="Martin F."/>
            <person name="Silar P."/>
            <person name="Natvig D.O."/>
            <person name="Lalanne C."/>
            <person name="Gautier V."/>
            <person name="Ament-Velasquez S.L."/>
            <person name="Kruys A."/>
            <person name="Hutchinson M.I."/>
            <person name="Powell A.J."/>
            <person name="Barry K."/>
            <person name="Miller A.N."/>
            <person name="Grigoriev I.V."/>
            <person name="Debuchy R."/>
            <person name="Gladieux P."/>
            <person name="Hiltunen Thoren M."/>
            <person name="Johannesson H."/>
        </authorList>
    </citation>
    <scope>NUCLEOTIDE SEQUENCE</scope>
    <source>
        <strain evidence="9">PSN324</strain>
    </source>
</reference>
<comment type="caution">
    <text evidence="9">The sequence shown here is derived from an EMBL/GenBank/DDBJ whole genome shotgun (WGS) entry which is preliminary data.</text>
</comment>
<comment type="subcellular location">
    <subcellularLocation>
        <location evidence="1">Membrane</location>
        <topology evidence="1">Multi-pass membrane protein</topology>
    </subcellularLocation>
</comment>